<dbReference type="InterPro" id="IPR011109">
    <property type="entry name" value="DNA_bind_recombinase_dom"/>
</dbReference>
<dbReference type="InterPro" id="IPR038109">
    <property type="entry name" value="DNA_bind_recomb_sf"/>
</dbReference>
<dbReference type="GO" id="GO:0003677">
    <property type="term" value="F:DNA binding"/>
    <property type="evidence" value="ECO:0007669"/>
    <property type="project" value="UniProtKB-KW"/>
</dbReference>
<dbReference type="Pfam" id="PF07508">
    <property type="entry name" value="Recombinase"/>
    <property type="match status" value="1"/>
</dbReference>
<dbReference type="InterPro" id="IPR006119">
    <property type="entry name" value="Resolv_N"/>
</dbReference>
<dbReference type="SMART" id="SM00857">
    <property type="entry name" value="Resolvase"/>
    <property type="match status" value="1"/>
</dbReference>
<sequence length="531" mass="62382">MTKKELSIEERLLNAKKIATYQRVSKEQQEHTRQNEIILQYLKNVENVATVDYKDKISATKKSFSKRQELGELLEAAQEKDIDAVVVSDLDRLSRQPKEHDVLRKLFQKLDIPVIIASKNQLYTSDDIIRNIIEAGLSKLETDNMSTRIRHALKEKMKNGKWRGGQVPYGFSLEETDGEKYFYAIESEMKFVKRIFEMYSTSGTFNSIAKKLNEVYGGYESNKKEKKKWTPNKVKYIVTNPIYMGVFAYHRFPDGGGYAFKERSEWKEVAKTEVVINAPITMEQWERCWQKYNKLKLSAPKYMNTSFYFKGILRCMCPVCEGKLFYTKDQRSNGRGSRWYISLCKKKVRADKLDEEFSKYWSWLQEKSDKLFQEEVRILLKNELHSLQAAKDSNAFMYNEKMELLKEIKQEAKRVTTDSEIGIEEFVKYENEVLIALIVTQQHLENQLSLLEQESKKLDFSIKKLEGVVNGPEGTTFDVNILPENFKKLGHEDKRSIVLMTVQECNYVFDEEENGKIEFVFHFPFKNYFEK</sequence>
<dbReference type="Gene3D" id="3.40.50.1390">
    <property type="entry name" value="Resolvase, N-terminal catalytic domain"/>
    <property type="match status" value="1"/>
</dbReference>
<dbReference type="InterPro" id="IPR050639">
    <property type="entry name" value="SSR_resolvase"/>
</dbReference>
<dbReference type="Proteomes" id="UP000317770">
    <property type="component" value="Unassembled WGS sequence"/>
</dbReference>
<keyword evidence="1" id="KW-0238">DNA-binding</keyword>
<evidence type="ECO:0000313" key="5">
    <source>
        <dbReference type="EMBL" id="TVX77169.1"/>
    </source>
</evidence>
<dbReference type="PANTHER" id="PTHR30461">
    <property type="entry name" value="DNA-INVERTASE FROM LAMBDOID PROPHAGE"/>
    <property type="match status" value="1"/>
</dbReference>
<evidence type="ECO:0008006" key="7">
    <source>
        <dbReference type="Google" id="ProtNLM"/>
    </source>
</evidence>
<dbReference type="GO" id="GO:0000150">
    <property type="term" value="F:DNA strand exchange activity"/>
    <property type="evidence" value="ECO:0007669"/>
    <property type="project" value="InterPro"/>
</dbReference>
<evidence type="ECO:0000259" key="3">
    <source>
        <dbReference type="PROSITE" id="PS51736"/>
    </source>
</evidence>
<feature type="domain" description="Resolvase/invertase-type recombinase catalytic" evidence="3">
    <location>
        <begin position="17"/>
        <end position="160"/>
    </location>
</feature>
<dbReference type="SUPFAM" id="SSF53041">
    <property type="entry name" value="Resolvase-like"/>
    <property type="match status" value="1"/>
</dbReference>
<dbReference type="AlphaFoldDB" id="A0A8B5XT10"/>
<organism evidence="5 6">
    <name type="scientific">Peribacillus simplex</name>
    <dbReference type="NCBI Taxonomy" id="1478"/>
    <lineage>
        <taxon>Bacteria</taxon>
        <taxon>Bacillati</taxon>
        <taxon>Bacillota</taxon>
        <taxon>Bacilli</taxon>
        <taxon>Bacillales</taxon>
        <taxon>Bacillaceae</taxon>
        <taxon>Peribacillus</taxon>
    </lineage>
</organism>
<name>A0A8B5XT10_9BACI</name>
<reference evidence="5 6" key="1">
    <citation type="submission" date="2019-07" db="EMBL/GenBank/DDBJ databases">
        <title>Genome assembly of Bacillus simplex strain GGC-P6A.</title>
        <authorList>
            <person name="Jennings M.E."/>
            <person name="Barton H.A."/>
        </authorList>
    </citation>
    <scope>NUCLEOTIDE SEQUENCE [LARGE SCALE GENOMIC DNA]</scope>
    <source>
        <strain evidence="5 6">GGC-P6A</strain>
    </source>
</reference>
<dbReference type="PROSITE" id="PS51736">
    <property type="entry name" value="RECOMBINASES_3"/>
    <property type="match status" value="1"/>
</dbReference>
<evidence type="ECO:0000259" key="4">
    <source>
        <dbReference type="PROSITE" id="PS51737"/>
    </source>
</evidence>
<dbReference type="EMBL" id="VNKI01000012">
    <property type="protein sequence ID" value="TVX77169.1"/>
    <property type="molecule type" value="Genomic_DNA"/>
</dbReference>
<dbReference type="PANTHER" id="PTHR30461:SF2">
    <property type="entry name" value="SERINE RECOMBINASE PINE-RELATED"/>
    <property type="match status" value="1"/>
</dbReference>
<evidence type="ECO:0000313" key="6">
    <source>
        <dbReference type="Proteomes" id="UP000317770"/>
    </source>
</evidence>
<proteinExistence type="predicted"/>
<dbReference type="CDD" id="cd00338">
    <property type="entry name" value="Ser_Recombinase"/>
    <property type="match status" value="1"/>
</dbReference>
<comment type="caution">
    <text evidence="5">The sequence shown here is derived from an EMBL/GenBank/DDBJ whole genome shotgun (WGS) entry which is preliminary data.</text>
</comment>
<dbReference type="RefSeq" id="WP_144480438.1">
    <property type="nucleotide sequence ID" value="NZ_VNKI01000012.1"/>
</dbReference>
<evidence type="ECO:0000256" key="1">
    <source>
        <dbReference type="ARBA" id="ARBA00023125"/>
    </source>
</evidence>
<feature type="domain" description="Recombinase" evidence="4">
    <location>
        <begin position="168"/>
        <end position="298"/>
    </location>
</feature>
<dbReference type="Pfam" id="PF00239">
    <property type="entry name" value="Resolvase"/>
    <property type="match status" value="1"/>
</dbReference>
<accession>A0A8B5XT10</accession>
<gene>
    <name evidence="5" type="ORF">FQP34_22360</name>
</gene>
<protein>
    <recommendedName>
        <fullName evidence="7">Recombinase family protein</fullName>
    </recommendedName>
</protein>
<dbReference type="Gene3D" id="3.90.1750.20">
    <property type="entry name" value="Putative Large Serine Recombinase, Chain B, Domain 2"/>
    <property type="match status" value="1"/>
</dbReference>
<evidence type="ECO:0000256" key="2">
    <source>
        <dbReference type="ARBA" id="ARBA00023172"/>
    </source>
</evidence>
<keyword evidence="2" id="KW-0233">DNA recombination</keyword>
<dbReference type="InterPro" id="IPR036162">
    <property type="entry name" value="Resolvase-like_N_sf"/>
</dbReference>
<dbReference type="PROSITE" id="PS51737">
    <property type="entry name" value="RECOMBINASE_DNA_BIND"/>
    <property type="match status" value="1"/>
</dbReference>